<dbReference type="InParanoid" id="K9TMI3"/>
<evidence type="ECO:0000313" key="1">
    <source>
        <dbReference type="EMBL" id="AFY83229.1"/>
    </source>
</evidence>
<dbReference type="eggNOG" id="ENOG5033AI5">
    <property type="taxonomic scope" value="Bacteria"/>
</dbReference>
<name>K9TMI3_9CYAN</name>
<dbReference type="Proteomes" id="UP000010367">
    <property type="component" value="Chromosome"/>
</dbReference>
<organism evidence="1 2">
    <name type="scientific">Oscillatoria acuminata PCC 6304</name>
    <dbReference type="NCBI Taxonomy" id="56110"/>
    <lineage>
        <taxon>Bacteria</taxon>
        <taxon>Bacillati</taxon>
        <taxon>Cyanobacteriota</taxon>
        <taxon>Cyanophyceae</taxon>
        <taxon>Oscillatoriophycideae</taxon>
        <taxon>Oscillatoriales</taxon>
        <taxon>Oscillatoriaceae</taxon>
        <taxon>Oscillatoria</taxon>
    </lineage>
</organism>
<dbReference type="RefSeq" id="WP_015149856.1">
    <property type="nucleotide sequence ID" value="NC_019693.1"/>
</dbReference>
<dbReference type="AlphaFoldDB" id="K9TMI3"/>
<dbReference type="OrthoDB" id="463176at2"/>
<reference evidence="1 2" key="1">
    <citation type="submission" date="2012-06" db="EMBL/GenBank/DDBJ databases">
        <title>Finished chromosome of genome of Oscillatoria acuminata PCC 6304.</title>
        <authorList>
            <consortium name="US DOE Joint Genome Institute"/>
            <person name="Gugger M."/>
            <person name="Coursin T."/>
            <person name="Rippka R."/>
            <person name="Tandeau De Marsac N."/>
            <person name="Huntemann M."/>
            <person name="Wei C.-L."/>
            <person name="Han J."/>
            <person name="Detter J.C."/>
            <person name="Han C."/>
            <person name="Tapia R."/>
            <person name="Davenport K."/>
            <person name="Daligault H."/>
            <person name="Erkkila T."/>
            <person name="Gu W."/>
            <person name="Munk A.C.C."/>
            <person name="Teshima H."/>
            <person name="Xu Y."/>
            <person name="Chain P."/>
            <person name="Chen A."/>
            <person name="Krypides N."/>
            <person name="Mavromatis K."/>
            <person name="Markowitz V."/>
            <person name="Szeto E."/>
            <person name="Ivanova N."/>
            <person name="Mikhailova N."/>
            <person name="Ovchinnikova G."/>
            <person name="Pagani I."/>
            <person name="Pati A."/>
            <person name="Goodwin L."/>
            <person name="Peters L."/>
            <person name="Pitluck S."/>
            <person name="Woyke T."/>
            <person name="Kerfeld C."/>
        </authorList>
    </citation>
    <scope>NUCLEOTIDE SEQUENCE [LARGE SCALE GENOMIC DNA]</scope>
    <source>
        <strain evidence="1 2">PCC 6304</strain>
    </source>
</reference>
<evidence type="ECO:0000313" key="2">
    <source>
        <dbReference type="Proteomes" id="UP000010367"/>
    </source>
</evidence>
<sequence>MNLQRIIRGTFQKTLGFAVLVSLGSLFYADRPLQSQSIALSPEYQAALAALNIPVAVPTYIPDGFTLSQITINLCPSDIRQGGDCREGTSYQIIYRNPENTCLMIEAIGGGLGGPDSEFHYITQTDLLGEVEIRFGENPGDGNTPRPEQLTTPQSQLYNFPAIGRSGRPPYYAVRVEEQRYLCGNNTSISPLEFEQIIQSLVLLE</sequence>
<dbReference type="KEGG" id="oac:Oscil6304_3668"/>
<gene>
    <name evidence="1" type="ORF">Oscil6304_3668</name>
</gene>
<protein>
    <submittedName>
        <fullName evidence="1">Uncharacterized protein</fullName>
    </submittedName>
</protein>
<proteinExistence type="predicted"/>
<accession>K9TMI3</accession>
<dbReference type="EMBL" id="CP003607">
    <property type="protein sequence ID" value="AFY83229.1"/>
    <property type="molecule type" value="Genomic_DNA"/>
</dbReference>
<dbReference type="HOGENOM" id="CLU_1466619_0_0_3"/>
<keyword evidence="2" id="KW-1185">Reference proteome</keyword>